<dbReference type="InterPro" id="IPR001179">
    <property type="entry name" value="PPIase_FKBP_dom"/>
</dbReference>
<proteinExistence type="predicted"/>
<dbReference type="EMBL" id="CAICTM010000544">
    <property type="protein sequence ID" value="CAB9512614.1"/>
    <property type="molecule type" value="Genomic_DNA"/>
</dbReference>
<dbReference type="InterPro" id="IPR046357">
    <property type="entry name" value="PPIase_dom_sf"/>
</dbReference>
<feature type="domain" description="PPIase FKBP-type" evidence="7">
    <location>
        <begin position="145"/>
        <end position="228"/>
    </location>
</feature>
<evidence type="ECO:0000256" key="3">
    <source>
        <dbReference type="ARBA" id="ARBA00023110"/>
    </source>
</evidence>
<organism evidence="8 9">
    <name type="scientific">Seminavis robusta</name>
    <dbReference type="NCBI Taxonomy" id="568900"/>
    <lineage>
        <taxon>Eukaryota</taxon>
        <taxon>Sar</taxon>
        <taxon>Stramenopiles</taxon>
        <taxon>Ochrophyta</taxon>
        <taxon>Bacillariophyta</taxon>
        <taxon>Bacillariophyceae</taxon>
        <taxon>Bacillariophycidae</taxon>
        <taxon>Naviculales</taxon>
        <taxon>Naviculaceae</taxon>
        <taxon>Seminavis</taxon>
    </lineage>
</organism>
<dbReference type="AlphaFoldDB" id="A0A9N8E6E5"/>
<keyword evidence="9" id="KW-1185">Reference proteome</keyword>
<evidence type="ECO:0000256" key="4">
    <source>
        <dbReference type="ARBA" id="ARBA00023235"/>
    </source>
</evidence>
<feature type="region of interest" description="Disordered" evidence="6">
    <location>
        <begin position="1"/>
        <end position="119"/>
    </location>
</feature>
<protein>
    <recommendedName>
        <fullName evidence="2 5">peptidylprolyl isomerase</fullName>
        <ecNumber evidence="2 5">5.2.1.8</ecNumber>
    </recommendedName>
</protein>
<evidence type="ECO:0000313" key="9">
    <source>
        <dbReference type="Proteomes" id="UP001153069"/>
    </source>
</evidence>
<dbReference type="EC" id="5.2.1.8" evidence="2 5"/>
<dbReference type="SUPFAM" id="SSF54534">
    <property type="entry name" value="FKBP-like"/>
    <property type="match status" value="1"/>
</dbReference>
<feature type="compositionally biased region" description="Basic residues" evidence="6">
    <location>
        <begin position="65"/>
        <end position="74"/>
    </location>
</feature>
<evidence type="ECO:0000256" key="5">
    <source>
        <dbReference type="PROSITE-ProRule" id="PRU00277"/>
    </source>
</evidence>
<gene>
    <name evidence="8" type="ORF">SEMRO_545_G163940.1</name>
</gene>
<accession>A0A9N8E6E5</accession>
<reference evidence="8" key="1">
    <citation type="submission" date="2020-06" db="EMBL/GenBank/DDBJ databases">
        <authorList>
            <consortium name="Plant Systems Biology data submission"/>
        </authorList>
    </citation>
    <scope>NUCLEOTIDE SEQUENCE</scope>
    <source>
        <strain evidence="8">D6</strain>
    </source>
</reference>
<sequence>MGRRNRKKRTSSEEDESLERRYLKRQKVAETKDGAKTPSEDVGSAREGNDQEGKTTIDKVEQLRLKKQRRKELKRAKEERKMRQGEEEKKLIIEAAAAAGKRRKDKKSKDEVEEAASKQSTFRTLKKAVQCQDVVVGQGPPVRRGSKVRVSYTLRAKNRYGKVLDSSKNFSFRLGGGEVIEGWDIGVEGMRLGGRRYLIVPPKAGYGRQNIGAGPGAILFFDVTVIGL</sequence>
<keyword evidence="4 5" id="KW-0413">Isomerase</keyword>
<evidence type="ECO:0000256" key="1">
    <source>
        <dbReference type="ARBA" id="ARBA00000971"/>
    </source>
</evidence>
<dbReference type="Proteomes" id="UP001153069">
    <property type="component" value="Unassembled WGS sequence"/>
</dbReference>
<dbReference type="Gene3D" id="3.10.50.40">
    <property type="match status" value="1"/>
</dbReference>
<name>A0A9N8E6E5_9STRA</name>
<dbReference type="PANTHER" id="PTHR43811:SF19">
    <property type="entry name" value="39 KDA FK506-BINDING NUCLEAR PROTEIN"/>
    <property type="match status" value="1"/>
</dbReference>
<comment type="caution">
    <text evidence="8">The sequence shown here is derived from an EMBL/GenBank/DDBJ whole genome shotgun (WGS) entry which is preliminary data.</text>
</comment>
<dbReference type="GO" id="GO:0003755">
    <property type="term" value="F:peptidyl-prolyl cis-trans isomerase activity"/>
    <property type="evidence" value="ECO:0007669"/>
    <property type="project" value="UniProtKB-KW"/>
</dbReference>
<dbReference type="PANTHER" id="PTHR43811">
    <property type="entry name" value="FKBP-TYPE PEPTIDYL-PROLYL CIS-TRANS ISOMERASE FKPA"/>
    <property type="match status" value="1"/>
</dbReference>
<dbReference type="OrthoDB" id="41295at2759"/>
<evidence type="ECO:0000256" key="6">
    <source>
        <dbReference type="SAM" id="MobiDB-lite"/>
    </source>
</evidence>
<evidence type="ECO:0000256" key="2">
    <source>
        <dbReference type="ARBA" id="ARBA00013194"/>
    </source>
</evidence>
<evidence type="ECO:0000259" key="7">
    <source>
        <dbReference type="PROSITE" id="PS50059"/>
    </source>
</evidence>
<dbReference type="PROSITE" id="PS50059">
    <property type="entry name" value="FKBP_PPIASE"/>
    <property type="match status" value="1"/>
</dbReference>
<feature type="compositionally biased region" description="Basic and acidic residues" evidence="6">
    <location>
        <begin position="75"/>
        <end position="92"/>
    </location>
</feature>
<dbReference type="Pfam" id="PF00254">
    <property type="entry name" value="FKBP_C"/>
    <property type="match status" value="1"/>
</dbReference>
<feature type="compositionally biased region" description="Basic and acidic residues" evidence="6">
    <location>
        <begin position="27"/>
        <end position="64"/>
    </location>
</feature>
<evidence type="ECO:0000313" key="8">
    <source>
        <dbReference type="EMBL" id="CAB9512614.1"/>
    </source>
</evidence>
<keyword evidence="3 5" id="KW-0697">Rotamase</keyword>
<comment type="catalytic activity">
    <reaction evidence="1 5">
        <text>[protein]-peptidylproline (omega=180) = [protein]-peptidylproline (omega=0)</text>
        <dbReference type="Rhea" id="RHEA:16237"/>
        <dbReference type="Rhea" id="RHEA-COMP:10747"/>
        <dbReference type="Rhea" id="RHEA-COMP:10748"/>
        <dbReference type="ChEBI" id="CHEBI:83833"/>
        <dbReference type="ChEBI" id="CHEBI:83834"/>
        <dbReference type="EC" id="5.2.1.8"/>
    </reaction>
</comment>